<dbReference type="AlphaFoldDB" id="A0A381XAT8"/>
<proteinExistence type="predicted"/>
<sequence length="27" mass="3331">MESQKVQKKKNLFDFTSIKIIQDHYNF</sequence>
<accession>A0A381XAT8</accession>
<reference evidence="1" key="1">
    <citation type="submission" date="2018-05" db="EMBL/GenBank/DDBJ databases">
        <authorList>
            <person name="Lanie J.A."/>
            <person name="Ng W.-L."/>
            <person name="Kazmierczak K.M."/>
            <person name="Andrzejewski T.M."/>
            <person name="Davidsen T.M."/>
            <person name="Wayne K.J."/>
            <person name="Tettelin H."/>
            <person name="Glass J.I."/>
            <person name="Rusch D."/>
            <person name="Podicherti R."/>
            <person name="Tsui H.-C.T."/>
            <person name="Winkler M.E."/>
        </authorList>
    </citation>
    <scope>NUCLEOTIDE SEQUENCE</scope>
</reference>
<protein>
    <submittedName>
        <fullName evidence="1">Uncharacterized protein</fullName>
    </submittedName>
</protein>
<name>A0A381XAT8_9ZZZZ</name>
<gene>
    <name evidence="1" type="ORF">METZ01_LOCUS114723</name>
</gene>
<organism evidence="1">
    <name type="scientific">marine metagenome</name>
    <dbReference type="NCBI Taxonomy" id="408172"/>
    <lineage>
        <taxon>unclassified sequences</taxon>
        <taxon>metagenomes</taxon>
        <taxon>ecological metagenomes</taxon>
    </lineage>
</organism>
<dbReference type="EMBL" id="UINC01014517">
    <property type="protein sequence ID" value="SVA61869.1"/>
    <property type="molecule type" value="Genomic_DNA"/>
</dbReference>
<evidence type="ECO:0000313" key="1">
    <source>
        <dbReference type="EMBL" id="SVA61869.1"/>
    </source>
</evidence>